<reference evidence="1 2" key="1">
    <citation type="journal article" date="2018" name="Nat. Genet.">
        <title>The Rosa genome provides new insights in the design of modern roses.</title>
        <authorList>
            <person name="Bendahmane M."/>
        </authorList>
    </citation>
    <scope>NUCLEOTIDE SEQUENCE [LARGE SCALE GENOMIC DNA]</scope>
    <source>
        <strain evidence="2">cv. Old Blush</strain>
    </source>
</reference>
<accession>A0A2P6RCR8</accession>
<dbReference type="Gramene" id="PRQ44205">
    <property type="protein sequence ID" value="PRQ44205"/>
    <property type="gene ID" value="RchiOBHm_Chr3g0476661"/>
</dbReference>
<dbReference type="Proteomes" id="UP000238479">
    <property type="component" value="Chromosome 3"/>
</dbReference>
<dbReference type="PANTHER" id="PTHR38926:SF5">
    <property type="entry name" value="F-BOX AND LEUCINE-RICH REPEAT PROTEIN 6"/>
    <property type="match status" value="1"/>
</dbReference>
<comment type="caution">
    <text evidence="1">The sequence shown here is derived from an EMBL/GenBank/DDBJ whole genome shotgun (WGS) entry which is preliminary data.</text>
</comment>
<dbReference type="STRING" id="74649.A0A2P6RCR8"/>
<organism evidence="1 2">
    <name type="scientific">Rosa chinensis</name>
    <name type="common">China rose</name>
    <dbReference type="NCBI Taxonomy" id="74649"/>
    <lineage>
        <taxon>Eukaryota</taxon>
        <taxon>Viridiplantae</taxon>
        <taxon>Streptophyta</taxon>
        <taxon>Embryophyta</taxon>
        <taxon>Tracheophyta</taxon>
        <taxon>Spermatophyta</taxon>
        <taxon>Magnoliopsida</taxon>
        <taxon>eudicotyledons</taxon>
        <taxon>Gunneridae</taxon>
        <taxon>Pentapetalae</taxon>
        <taxon>rosids</taxon>
        <taxon>fabids</taxon>
        <taxon>Rosales</taxon>
        <taxon>Rosaceae</taxon>
        <taxon>Rosoideae</taxon>
        <taxon>Rosoideae incertae sedis</taxon>
        <taxon>Rosa</taxon>
    </lineage>
</organism>
<dbReference type="PANTHER" id="PTHR38926">
    <property type="entry name" value="F-BOX DOMAIN CONTAINING PROTEIN, EXPRESSED"/>
    <property type="match status" value="1"/>
</dbReference>
<sequence length="327" mass="37672">MEDEGIRIKRWKDLETDCLTRVLSRVGMESLLLTVPFVCKSWYVTSLNPLCFQSLIFPDFMPFPLFTYSNNSKEPPRSFGPFYDKFIDEYGIDKSRFSITAFVKFVVNRSNGLAIQLKLPEFCTKEGLMFVSDACPLLKNVWLPDDLVIFKTSHIVSQLIRKWKFLESLILGFGMLNIMDQYEMDGRPKFLSEHFNKLLTMKDFFSPNALDAILVQIGTHCKHFTDLMVYHTSLGEVEASRIVKCHCRINRDSVVTVLRGCKELVLFIANQCEGFEGSDEEISKFGSQIMNFSCQDCVGGDLLLTFFKLTNVHRRLVSMMFLMYMGS</sequence>
<dbReference type="EMBL" id="PDCK01000041">
    <property type="protein sequence ID" value="PRQ44205.1"/>
    <property type="molecule type" value="Genomic_DNA"/>
</dbReference>
<dbReference type="SUPFAM" id="SSF81383">
    <property type="entry name" value="F-box domain"/>
    <property type="match status" value="1"/>
</dbReference>
<proteinExistence type="predicted"/>
<evidence type="ECO:0000313" key="1">
    <source>
        <dbReference type="EMBL" id="PRQ44205.1"/>
    </source>
</evidence>
<dbReference type="AlphaFoldDB" id="A0A2P6RCR8"/>
<dbReference type="InterPro" id="IPR036047">
    <property type="entry name" value="F-box-like_dom_sf"/>
</dbReference>
<evidence type="ECO:0000313" key="2">
    <source>
        <dbReference type="Proteomes" id="UP000238479"/>
    </source>
</evidence>
<keyword evidence="2" id="KW-1185">Reference proteome</keyword>
<dbReference type="Gene3D" id="3.80.10.10">
    <property type="entry name" value="Ribonuclease Inhibitor"/>
    <property type="match status" value="1"/>
</dbReference>
<name>A0A2P6RCR8_ROSCH</name>
<dbReference type="InterPro" id="IPR032675">
    <property type="entry name" value="LRR_dom_sf"/>
</dbReference>
<protein>
    <submittedName>
        <fullName evidence="1">Putative F-box domain, leucine-rich repeat domain, L domain-containing protein</fullName>
    </submittedName>
</protein>
<gene>
    <name evidence="1" type="ORF">RchiOBHm_Chr3g0476661</name>
</gene>